<dbReference type="STRING" id="1384057.CD33_17435"/>
<dbReference type="AlphaFoldDB" id="A0A0A3IG37"/>
<accession>A0A0A3IG37</accession>
<keyword evidence="3" id="KW-1185">Reference proteome</keyword>
<feature type="transmembrane region" description="Helical" evidence="1">
    <location>
        <begin position="67"/>
        <end position="83"/>
    </location>
</feature>
<proteinExistence type="predicted"/>
<evidence type="ECO:0000256" key="1">
    <source>
        <dbReference type="SAM" id="Phobius"/>
    </source>
</evidence>
<protein>
    <recommendedName>
        <fullName evidence="4">DUF3397 domain-containing protein</fullName>
    </recommendedName>
</protein>
<keyword evidence="1" id="KW-0472">Membrane</keyword>
<name>A0A0A3IG37_9BACL</name>
<dbReference type="EMBL" id="JPVO01000055">
    <property type="protein sequence ID" value="KGR73797.1"/>
    <property type="molecule type" value="Genomic_DNA"/>
</dbReference>
<dbReference type="OrthoDB" id="2353183at2"/>
<feature type="transmembrane region" description="Helical" evidence="1">
    <location>
        <begin position="6"/>
        <end position="26"/>
    </location>
</feature>
<keyword evidence="1" id="KW-1133">Transmembrane helix</keyword>
<dbReference type="eggNOG" id="ENOG5032RTA">
    <property type="taxonomic scope" value="Bacteria"/>
</dbReference>
<keyword evidence="1" id="KW-0812">Transmembrane</keyword>
<dbReference type="RefSeq" id="WP_036202729.1">
    <property type="nucleotide sequence ID" value="NZ_AVCY01000001.1"/>
</dbReference>
<dbReference type="Proteomes" id="UP000030408">
    <property type="component" value="Unassembled WGS sequence"/>
</dbReference>
<gene>
    <name evidence="2" type="ORF">CD33_17435</name>
</gene>
<evidence type="ECO:0000313" key="2">
    <source>
        <dbReference type="EMBL" id="KGR73797.1"/>
    </source>
</evidence>
<dbReference type="InterPro" id="IPR024515">
    <property type="entry name" value="DUF3397"/>
</dbReference>
<feature type="transmembrane region" description="Helical" evidence="1">
    <location>
        <begin position="103"/>
        <end position="125"/>
    </location>
</feature>
<feature type="transmembrane region" description="Helical" evidence="1">
    <location>
        <begin position="38"/>
        <end position="61"/>
    </location>
</feature>
<dbReference type="Pfam" id="PF11877">
    <property type="entry name" value="DUF3397"/>
    <property type="match status" value="1"/>
</dbReference>
<organism evidence="2 3">
    <name type="scientific">Ureibacillus sinduriensis BLB-1 = JCM 15800</name>
    <dbReference type="NCBI Taxonomy" id="1384057"/>
    <lineage>
        <taxon>Bacteria</taxon>
        <taxon>Bacillati</taxon>
        <taxon>Bacillota</taxon>
        <taxon>Bacilli</taxon>
        <taxon>Bacillales</taxon>
        <taxon>Caryophanaceae</taxon>
        <taxon>Ureibacillus</taxon>
    </lineage>
</organism>
<sequence length="130" mass="15225">MKILIQYIVSILIFFPIIIFFITYFIARKQKKGKSKSFGLASDATTIILFFSVPLSISSLWDKNYNVLVFVIAIVIAIIFTYIDWRTKKEIEVLRLLKKTWRLYFILLTIAFLVIWIVGLVQSIIDYAFS</sequence>
<reference evidence="2 3" key="1">
    <citation type="submission" date="2014-02" db="EMBL/GenBank/DDBJ databases">
        <title>Draft genome sequence of Lysinibacillus sinduriensis JCM 15800.</title>
        <authorList>
            <person name="Zhang F."/>
            <person name="Wang G."/>
            <person name="Zhang L."/>
        </authorList>
    </citation>
    <scope>NUCLEOTIDE SEQUENCE [LARGE SCALE GENOMIC DNA]</scope>
    <source>
        <strain evidence="2 3">JCM 15800</strain>
    </source>
</reference>
<evidence type="ECO:0000313" key="3">
    <source>
        <dbReference type="Proteomes" id="UP000030408"/>
    </source>
</evidence>
<comment type="caution">
    <text evidence="2">The sequence shown here is derived from an EMBL/GenBank/DDBJ whole genome shotgun (WGS) entry which is preliminary data.</text>
</comment>
<evidence type="ECO:0008006" key="4">
    <source>
        <dbReference type="Google" id="ProtNLM"/>
    </source>
</evidence>